<keyword evidence="10" id="KW-1185">Reference proteome</keyword>
<keyword evidence="5 7" id="KW-1133">Transmembrane helix</keyword>
<evidence type="ECO:0000256" key="1">
    <source>
        <dbReference type="ARBA" id="ARBA00004651"/>
    </source>
</evidence>
<comment type="caution">
    <text evidence="7">Lacks conserved residue(s) required for the propagation of feature annotation.</text>
</comment>
<keyword evidence="3 7" id="KW-1003">Cell membrane</keyword>
<feature type="domain" description="VTT" evidence="8">
    <location>
        <begin position="34"/>
        <end position="158"/>
    </location>
</feature>
<sequence>MHIGDHIGDYGNWTYGILSGIIFAETGFVIFPFLPGDTLLFTAGAFCASGQLSIVILNALIIISATAGNTVNYWVGQYLVKKIEISSIRWIDQKALMRTHGFFEKHGGKTIVLARFLPIIRSFAPFVAGISNMSFAKFQLFNISGACLWSLSLTICGYFFGNLPGIRDNLDLIVVIGVGVAVVPLSIAGVLKILKSIFSKKVKA</sequence>
<protein>
    <submittedName>
        <fullName evidence="9">Membrane-associated protein</fullName>
    </submittedName>
</protein>
<organism evidence="9 10">
    <name type="scientific">Polynucleobacter kasalickyi</name>
    <dbReference type="NCBI Taxonomy" id="1938817"/>
    <lineage>
        <taxon>Bacteria</taxon>
        <taxon>Pseudomonadati</taxon>
        <taxon>Pseudomonadota</taxon>
        <taxon>Betaproteobacteria</taxon>
        <taxon>Burkholderiales</taxon>
        <taxon>Burkholderiaceae</taxon>
        <taxon>Polynucleobacter</taxon>
    </lineage>
</organism>
<dbReference type="AlphaFoldDB" id="A0A1W1YIS1"/>
<dbReference type="Proteomes" id="UP000192708">
    <property type="component" value="Unassembled WGS sequence"/>
</dbReference>
<keyword evidence="4 7" id="KW-0812">Transmembrane</keyword>
<evidence type="ECO:0000313" key="9">
    <source>
        <dbReference type="EMBL" id="SMC35648.1"/>
    </source>
</evidence>
<evidence type="ECO:0000256" key="3">
    <source>
        <dbReference type="ARBA" id="ARBA00022475"/>
    </source>
</evidence>
<accession>A0A1W1YIS1</accession>
<dbReference type="PANTHER" id="PTHR30353:SF0">
    <property type="entry name" value="TRANSMEMBRANE PROTEIN"/>
    <property type="match status" value="1"/>
</dbReference>
<dbReference type="PANTHER" id="PTHR30353">
    <property type="entry name" value="INNER MEMBRANE PROTEIN DEDA-RELATED"/>
    <property type="match status" value="1"/>
</dbReference>
<dbReference type="InterPro" id="IPR032818">
    <property type="entry name" value="DedA-like"/>
</dbReference>
<feature type="transmembrane region" description="Helical" evidence="7">
    <location>
        <begin position="12"/>
        <end position="34"/>
    </location>
</feature>
<comment type="subcellular location">
    <subcellularLocation>
        <location evidence="1 7">Cell membrane</location>
        <topology evidence="1 7">Multi-pass membrane protein</topology>
    </subcellularLocation>
</comment>
<comment type="similarity">
    <text evidence="2 7">Belongs to the DedA family.</text>
</comment>
<feature type="transmembrane region" description="Helical" evidence="7">
    <location>
        <begin position="140"/>
        <end position="160"/>
    </location>
</feature>
<evidence type="ECO:0000256" key="4">
    <source>
        <dbReference type="ARBA" id="ARBA00022692"/>
    </source>
</evidence>
<evidence type="ECO:0000256" key="2">
    <source>
        <dbReference type="ARBA" id="ARBA00010792"/>
    </source>
</evidence>
<evidence type="ECO:0000259" key="8">
    <source>
        <dbReference type="Pfam" id="PF09335"/>
    </source>
</evidence>
<evidence type="ECO:0000256" key="5">
    <source>
        <dbReference type="ARBA" id="ARBA00022989"/>
    </source>
</evidence>
<evidence type="ECO:0000256" key="6">
    <source>
        <dbReference type="ARBA" id="ARBA00023136"/>
    </source>
</evidence>
<feature type="transmembrane region" description="Helical" evidence="7">
    <location>
        <begin position="172"/>
        <end position="194"/>
    </location>
</feature>
<evidence type="ECO:0000313" key="10">
    <source>
        <dbReference type="Proteomes" id="UP000192708"/>
    </source>
</evidence>
<name>A0A1W1YIS1_9BURK</name>
<proteinExistence type="inferred from homology"/>
<dbReference type="OrthoDB" id="9813426at2"/>
<dbReference type="Pfam" id="PF09335">
    <property type="entry name" value="VTT_dom"/>
    <property type="match status" value="1"/>
</dbReference>
<dbReference type="STRING" id="1938817.SAMN06296008_10363"/>
<dbReference type="EMBL" id="FWXJ01000003">
    <property type="protein sequence ID" value="SMC35648.1"/>
    <property type="molecule type" value="Genomic_DNA"/>
</dbReference>
<evidence type="ECO:0000256" key="7">
    <source>
        <dbReference type="RuleBase" id="RU367016"/>
    </source>
</evidence>
<reference evidence="9 10" key="1">
    <citation type="submission" date="2017-04" db="EMBL/GenBank/DDBJ databases">
        <authorList>
            <person name="Afonso C.L."/>
            <person name="Miller P.J."/>
            <person name="Scott M.A."/>
            <person name="Spackman E."/>
            <person name="Goraichik I."/>
            <person name="Dimitrov K.M."/>
            <person name="Suarez D.L."/>
            <person name="Swayne D.E."/>
        </authorList>
    </citation>
    <scope>NUCLEOTIDE SEQUENCE [LARGE SCALE GENOMIC DNA]</scope>
    <source>
        <strain evidence="9 10">VK13</strain>
    </source>
</reference>
<dbReference type="InterPro" id="IPR032816">
    <property type="entry name" value="VTT_dom"/>
</dbReference>
<keyword evidence="6 7" id="KW-0472">Membrane</keyword>
<gene>
    <name evidence="9" type="ORF">SAMN06296008_10363</name>
</gene>
<dbReference type="GO" id="GO:0005886">
    <property type="term" value="C:plasma membrane"/>
    <property type="evidence" value="ECO:0007669"/>
    <property type="project" value="UniProtKB-SubCell"/>
</dbReference>